<gene>
    <name evidence="6" type="ORF">HRG_04618</name>
</gene>
<dbReference type="PANTHER" id="PTHR47966:SF51">
    <property type="entry name" value="BETA-SITE APP-CLEAVING ENZYME, ISOFORM A-RELATED"/>
    <property type="match status" value="1"/>
</dbReference>
<dbReference type="PANTHER" id="PTHR47966">
    <property type="entry name" value="BETA-SITE APP-CLEAVING ENZYME, ISOFORM A-RELATED"/>
    <property type="match status" value="1"/>
</dbReference>
<feature type="domain" description="Peptidase A1" evidence="5">
    <location>
        <begin position="70"/>
        <end position="571"/>
    </location>
</feature>
<feature type="signal peptide" evidence="4">
    <location>
        <begin position="1"/>
        <end position="21"/>
    </location>
</feature>
<dbReference type="GO" id="GO:0004190">
    <property type="term" value="F:aspartic-type endopeptidase activity"/>
    <property type="evidence" value="ECO:0007669"/>
    <property type="project" value="InterPro"/>
</dbReference>
<evidence type="ECO:0000256" key="3">
    <source>
        <dbReference type="SAM" id="MobiDB-lite"/>
    </source>
</evidence>
<dbReference type="Pfam" id="PF00026">
    <property type="entry name" value="Asp"/>
    <property type="match status" value="2"/>
</dbReference>
<evidence type="ECO:0000256" key="4">
    <source>
        <dbReference type="SAM" id="SignalP"/>
    </source>
</evidence>
<keyword evidence="6" id="KW-0378">Hydrolase</keyword>
<dbReference type="InterPro" id="IPR034164">
    <property type="entry name" value="Pepsin-like_dom"/>
</dbReference>
<keyword evidence="2" id="KW-1015">Disulfide bond</keyword>
<dbReference type="CDD" id="cd05471">
    <property type="entry name" value="pepsin_like"/>
    <property type="match status" value="1"/>
</dbReference>
<dbReference type="InterPro" id="IPR001461">
    <property type="entry name" value="Aspartic_peptidase_A1"/>
</dbReference>
<dbReference type="GeneID" id="68353747"/>
<dbReference type="EMBL" id="JAIZPD010000004">
    <property type="protein sequence ID" value="KAH0964190.1"/>
    <property type="molecule type" value="Genomic_DNA"/>
</dbReference>
<dbReference type="RefSeq" id="XP_044721703.1">
    <property type="nucleotide sequence ID" value="XM_044863089.1"/>
</dbReference>
<dbReference type="PROSITE" id="PS51767">
    <property type="entry name" value="PEPTIDASE_A1"/>
    <property type="match status" value="1"/>
</dbReference>
<dbReference type="AlphaFoldDB" id="A0A9P8SJY0"/>
<feature type="chain" id="PRO_5040475762" evidence="4">
    <location>
        <begin position="22"/>
        <end position="613"/>
    </location>
</feature>
<dbReference type="Proteomes" id="UP000824596">
    <property type="component" value="Unassembled WGS sequence"/>
</dbReference>
<evidence type="ECO:0000313" key="7">
    <source>
        <dbReference type="Proteomes" id="UP000824596"/>
    </source>
</evidence>
<name>A0A9P8SJY0_9HYPO</name>
<keyword evidence="7" id="KW-1185">Reference proteome</keyword>
<dbReference type="InterPro" id="IPR033121">
    <property type="entry name" value="PEPTIDASE_A1"/>
</dbReference>
<keyword evidence="6" id="KW-0645">Protease</keyword>
<organism evidence="6 7">
    <name type="scientific">Hirsutella rhossiliensis</name>
    <dbReference type="NCBI Taxonomy" id="111463"/>
    <lineage>
        <taxon>Eukaryota</taxon>
        <taxon>Fungi</taxon>
        <taxon>Dikarya</taxon>
        <taxon>Ascomycota</taxon>
        <taxon>Pezizomycotina</taxon>
        <taxon>Sordariomycetes</taxon>
        <taxon>Hypocreomycetidae</taxon>
        <taxon>Hypocreales</taxon>
        <taxon>Ophiocordycipitaceae</taxon>
        <taxon>Hirsutella</taxon>
    </lineage>
</organism>
<protein>
    <submittedName>
        <fullName evidence="6">Eukaryotic aspartyl protease domain-containing protein</fullName>
    </submittedName>
</protein>
<dbReference type="OrthoDB" id="771136at2759"/>
<feature type="disulfide bond" evidence="2">
    <location>
        <begin position="500"/>
        <end position="533"/>
    </location>
</feature>
<feature type="region of interest" description="Disordered" evidence="3">
    <location>
        <begin position="440"/>
        <end position="461"/>
    </location>
</feature>
<dbReference type="GO" id="GO:0006508">
    <property type="term" value="P:proteolysis"/>
    <property type="evidence" value="ECO:0007669"/>
    <property type="project" value="UniProtKB-KW"/>
</dbReference>
<proteinExistence type="inferred from homology"/>
<evidence type="ECO:0000259" key="5">
    <source>
        <dbReference type="PROSITE" id="PS51767"/>
    </source>
</evidence>
<sequence length="613" mass="66532">MAFTSISKALCLLAAALPALAATEQGVIQFPLEVEVEAEDVSSRGPAIDDLSRRQVPEAIRPWGNLDIAYTFSIHVGTPPQRVIVEPDTGSPTFWLPYVTDPKDWKNGSALFLWTDENKPTDPVGKQSYSGGESVTFVKTEQNMSLGPVDLGPVPVGLVDKNGKDVRLGSVRGVLGLSPQGGVLDVLERLISKGVCRSKVVSISLSPFRYNTGSITFGGVDTSQLQGKLEEFPLVDHSYKTPTPKPEPYVPKYTFESISYLRVRNETAETAKTTIDFLDTPISPITINPEGRVSFLPKDTVEKLANQFGGIVGGFTQGYEPQIKCEDVDAMGPKVGLEAEVTGINGNNSVLLSMRLQDFVSRRGDRCWLAAKYSTSPTMMLGKHFWENIDENTRNLVIEKGKLIPDPASVQASTPDSGHVVANQNRHWIIRLDSLSYTAADGSQPEKPQAAPSSDSGSSSLPVVIDTGSRACYLPQDWIDKILPAFPDASKEGGFYYISCNSDPQVTIDFTLGNTTINVPARDFKMGLPGEKCAVAVQTPIGTNKYNVLGSPFLRAAYAVFDYESKSVHLGQYKNCGSKLRPLEPGATKTADIIGDFQVRPGVRVHLNDKVAE</sequence>
<evidence type="ECO:0000256" key="2">
    <source>
        <dbReference type="PIRSR" id="PIRSR601461-2"/>
    </source>
</evidence>
<accession>A0A9P8SJY0</accession>
<dbReference type="Gene3D" id="2.40.70.10">
    <property type="entry name" value="Acid Proteases"/>
    <property type="match status" value="3"/>
</dbReference>
<comment type="caution">
    <text evidence="6">The sequence shown here is derived from an EMBL/GenBank/DDBJ whole genome shotgun (WGS) entry which is preliminary data.</text>
</comment>
<evidence type="ECO:0000256" key="1">
    <source>
        <dbReference type="ARBA" id="ARBA00007447"/>
    </source>
</evidence>
<reference evidence="6" key="1">
    <citation type="submission" date="2021-09" db="EMBL/GenBank/DDBJ databases">
        <title>A high-quality genome of the endoparasitic fungus Hirsutella rhossiliensis with a comparison of Hirsutella genomes reveals transposable elements contributing to genome size variation.</title>
        <authorList>
            <person name="Lin R."/>
            <person name="Jiao Y."/>
            <person name="Sun X."/>
            <person name="Ling J."/>
            <person name="Xie B."/>
            <person name="Cheng X."/>
        </authorList>
    </citation>
    <scope>NUCLEOTIDE SEQUENCE</scope>
    <source>
        <strain evidence="6">HR02</strain>
    </source>
</reference>
<dbReference type="InterPro" id="IPR021109">
    <property type="entry name" value="Peptidase_aspartic_dom_sf"/>
</dbReference>
<comment type="similarity">
    <text evidence="1">Belongs to the peptidase A1 family.</text>
</comment>
<evidence type="ECO:0000313" key="6">
    <source>
        <dbReference type="EMBL" id="KAH0964190.1"/>
    </source>
</evidence>
<dbReference type="PRINTS" id="PR00792">
    <property type="entry name" value="PEPSIN"/>
</dbReference>
<dbReference type="SUPFAM" id="SSF50630">
    <property type="entry name" value="Acid proteases"/>
    <property type="match status" value="2"/>
</dbReference>
<keyword evidence="4" id="KW-0732">Signal</keyword>